<proteinExistence type="predicted"/>
<dbReference type="EMBL" id="MN696171">
    <property type="protein sequence ID" value="QGZ00171.1"/>
    <property type="molecule type" value="Genomic_DNA"/>
</dbReference>
<dbReference type="EMBL" id="MN696167">
    <property type="protein sequence ID" value="QGY99604.1"/>
    <property type="molecule type" value="Genomic_DNA"/>
</dbReference>
<dbReference type="EMBL" id="MN696168">
    <property type="protein sequence ID" value="QGY99746.1"/>
    <property type="molecule type" value="Genomic_DNA"/>
</dbReference>
<evidence type="ECO:0000313" key="2">
    <source>
        <dbReference type="EMBL" id="AIU37141.1"/>
    </source>
</evidence>
<dbReference type="OrthoDB" id="18354at10239"/>
<evidence type="ECO:0000313" key="1">
    <source>
        <dbReference type="EMBL" id="AIU36999.1"/>
    </source>
</evidence>
<evidence type="ECO:0000313" key="5">
    <source>
        <dbReference type="EMBL" id="QGY99746.1"/>
    </source>
</evidence>
<evidence type="ECO:0000313" key="6">
    <source>
        <dbReference type="EMBL" id="QGZ00171.1"/>
    </source>
</evidence>
<organism evidence="1">
    <name type="scientific">Cydia pomonella granulosis virus</name>
    <name type="common">CpGV</name>
    <name type="synonym">Cydia pomonella granulovirus</name>
    <dbReference type="NCBI Taxonomy" id="28289"/>
    <lineage>
        <taxon>Viruses</taxon>
        <taxon>Viruses incertae sedis</taxon>
        <taxon>Naldaviricetes</taxon>
        <taxon>Lefavirales</taxon>
        <taxon>Baculoviridae</taxon>
        <taxon>Betabaculovirus</taxon>
        <taxon>Betabaculovirus cypomonellae</taxon>
    </lineage>
</organism>
<dbReference type="SUPFAM" id="SSF56747">
    <property type="entry name" value="Prim-pol domain"/>
    <property type="match status" value="1"/>
</dbReference>
<organismHost>
    <name type="scientific">Cydia pomonella</name>
    <name type="common">Codling moth</name>
    <dbReference type="NCBI Taxonomy" id="82600"/>
</organismHost>
<accession>A0A097P1H9</accession>
<dbReference type="EMBL" id="KM217575">
    <property type="protein sequence ID" value="AIU36999.1"/>
    <property type="molecule type" value="Genomic_DNA"/>
</dbReference>
<sequence length="235" mass="27701">MEYSREQLEKVWNGVKYKEDRYWAFMMNGGSWRHSDSKYNKQKTFGTFDEFERYVRAIDAQDVHVKMLINGSREWVIDVDHDTNNQQCVALKNMIAHSTFARFFGSNITRIMYSGNRGLHIWLDCCQFDLNAERSVRKYYYETVLAPPSKNNIGMFTQAGSLNDCFMKSFENSWIKREIATVYPHIKLSDKAALVKEFFPYVDKQVFVSTKQIRAPYSYNSKGQKFSCDHVLLFE</sequence>
<dbReference type="EMBL" id="KM217576">
    <property type="protein sequence ID" value="AIU37141.1"/>
    <property type="molecule type" value="Genomic_DNA"/>
</dbReference>
<dbReference type="KEGG" id="vg:921382"/>
<protein>
    <submittedName>
        <fullName evidence="1 3">LEF-1</fullName>
    </submittedName>
</protein>
<dbReference type="PIRSF" id="PIRSF016433">
    <property type="entry name" value="Viral_DNA_prim"/>
    <property type="match status" value="1"/>
</dbReference>
<name>A0A097P1H9_GVCP</name>
<reference evidence="3" key="2">
    <citation type="journal article" date="2019" name="Virology">
        <title>Single nucleotide polymorphism (SNP) frequencies and distribution reveal complex genetic composition of seven novel natural isolates of Cydia pomonella granulovirus.</title>
        <authorList>
            <person name="Fan J."/>
            <person name="Wennmann J.T."/>
            <person name="Wang D."/>
            <person name="Jehle J.A."/>
        </authorList>
    </citation>
    <scope>NUCLEOTIDE SEQUENCE</scope>
    <source>
        <strain evidence="3">CpGV-ALE</strain>
        <strain evidence="4">CpGV-KS1</strain>
        <strain evidence="5">CpGV-KS2</strain>
        <strain evidence="6">CpGV-ZY</strain>
    </source>
</reference>
<evidence type="ECO:0000313" key="4">
    <source>
        <dbReference type="EMBL" id="QGY99604.1"/>
    </source>
</evidence>
<reference evidence="1" key="1">
    <citation type="journal article" date="2014" name="Proc. Natl. Acad. Sci. U.S.A.">
        <title>Baculovirus resistance in codling moth is virus isolate-dependent and the consequence of a mutation in viral gene pe38.</title>
        <authorList>
            <person name="Gebhardt M.M."/>
            <person name="Eberle K.E."/>
            <person name="Radtke P."/>
            <person name="Jehle J.A."/>
        </authorList>
    </citation>
    <scope>NUCLEOTIDE SEQUENCE</scope>
    <source>
        <strain evidence="2">CpGV-I12</strain>
        <strain evidence="1">CpGV-M</strain>
    </source>
</reference>
<dbReference type="Gene3D" id="3.90.920.10">
    <property type="entry name" value="DNA primase, PRIM domain"/>
    <property type="match status" value="1"/>
</dbReference>
<evidence type="ECO:0000313" key="3">
    <source>
        <dbReference type="EMBL" id="QGY99320.1"/>
    </source>
</evidence>
<gene>
    <name evidence="1" type="primary">orf74</name>
</gene>
<dbReference type="EMBL" id="MN696165">
    <property type="protein sequence ID" value="QGY99320.1"/>
    <property type="molecule type" value="Genomic_DNA"/>
</dbReference>
<dbReference type="InterPro" id="IPR016658">
    <property type="entry name" value="DNA_primase_LEF1"/>
</dbReference>